<keyword evidence="2" id="KW-1185">Reference proteome</keyword>
<name>A0AAN1X8G8_9PROT</name>
<dbReference type="EMBL" id="AP023423">
    <property type="protein sequence ID" value="BCK86522.1"/>
    <property type="molecule type" value="Genomic_DNA"/>
</dbReference>
<evidence type="ECO:0000313" key="2">
    <source>
        <dbReference type="Proteomes" id="UP001320326"/>
    </source>
</evidence>
<gene>
    <name evidence="1" type="ORF">MIZ01_0284</name>
</gene>
<proteinExistence type="predicted"/>
<protein>
    <submittedName>
        <fullName evidence="1">Uncharacterized protein</fullName>
    </submittedName>
</protein>
<dbReference type="KEGG" id="seme:MIZ01_0284"/>
<organism evidence="1 2">
    <name type="scientific">Sideroxyarcus emersonii</name>
    <dbReference type="NCBI Taxonomy" id="2764705"/>
    <lineage>
        <taxon>Bacteria</taxon>
        <taxon>Pseudomonadati</taxon>
        <taxon>Pseudomonadota</taxon>
        <taxon>Betaproteobacteria</taxon>
        <taxon>Nitrosomonadales</taxon>
        <taxon>Gallionellaceae</taxon>
        <taxon>Sideroxyarcus</taxon>
    </lineage>
</organism>
<accession>A0AAN1X8G8</accession>
<reference evidence="1 2" key="1">
    <citation type="journal article" date="2022" name="Int. J. Syst. Evol. Microbiol.">
        <title>&lt;i&gt;Sideroxyarcus emersonii&lt;/i&gt; gen. nov. sp. nov., a neutrophilic, microaerobic iron- and thiosulfate-oxidizing bacterium isolated from iron-rich wetland sediment.</title>
        <authorList>
            <person name="Kato S."/>
            <person name="Itoh T."/>
            <person name="Iino T."/>
            <person name="Ohkuma M."/>
        </authorList>
    </citation>
    <scope>NUCLEOTIDE SEQUENCE [LARGE SCALE GENOMIC DNA]</scope>
    <source>
        <strain evidence="1 2">MIZ01</strain>
    </source>
</reference>
<dbReference type="Proteomes" id="UP001320326">
    <property type="component" value="Chromosome"/>
</dbReference>
<evidence type="ECO:0000313" key="1">
    <source>
        <dbReference type="EMBL" id="BCK86522.1"/>
    </source>
</evidence>
<dbReference type="AlphaFoldDB" id="A0AAN1X8G8"/>
<sequence>MEALNTYISGHFQTVPIDFSNRSWHTNANVPSKPGWYYIETDTPFDVLARQHLWARQYAKKQSGARADVKNYDLLARCARFDPALAQYWNTEFVYSGLTSNLQARAREHTFADPGTGGLALQKYPELHEFEWSFHFTTLEGFMPNCPDPGVLLLLGEQVWRSHNGWPILCAE</sequence>